<dbReference type="PANTHER" id="PTHR13696:SF96">
    <property type="entry name" value="COBQ_COBB_MIND_PARA NUCLEOTIDE BINDING DOMAIN-CONTAINING PROTEIN"/>
    <property type="match status" value="1"/>
</dbReference>
<dbReference type="SUPFAM" id="SSF52540">
    <property type="entry name" value="P-loop containing nucleoside triphosphate hydrolases"/>
    <property type="match status" value="1"/>
</dbReference>
<name>A0A4R3ZNE4_9ACTN</name>
<protein>
    <submittedName>
        <fullName evidence="2">Chromosome partitioning protein</fullName>
    </submittedName>
</protein>
<dbReference type="Pfam" id="PF13614">
    <property type="entry name" value="AAA_31"/>
    <property type="match status" value="1"/>
</dbReference>
<dbReference type="InterPro" id="IPR050678">
    <property type="entry name" value="DNA_Partitioning_ATPase"/>
</dbReference>
<dbReference type="InterPro" id="IPR027417">
    <property type="entry name" value="P-loop_NTPase"/>
</dbReference>
<dbReference type="CDD" id="cd02042">
    <property type="entry name" value="ParAB_family"/>
    <property type="match status" value="1"/>
</dbReference>
<organism evidence="2 3">
    <name type="scientific">Dietzia cinnamea</name>
    <dbReference type="NCBI Taxonomy" id="321318"/>
    <lineage>
        <taxon>Bacteria</taxon>
        <taxon>Bacillati</taxon>
        <taxon>Actinomycetota</taxon>
        <taxon>Actinomycetes</taxon>
        <taxon>Mycobacteriales</taxon>
        <taxon>Dietziaceae</taxon>
        <taxon>Dietzia</taxon>
    </lineage>
</organism>
<gene>
    <name evidence="2" type="ORF">EDD19_1244</name>
</gene>
<dbReference type="Gene3D" id="3.40.50.300">
    <property type="entry name" value="P-loop containing nucleotide triphosphate hydrolases"/>
    <property type="match status" value="1"/>
</dbReference>
<proteinExistence type="predicted"/>
<reference evidence="2 3" key="1">
    <citation type="submission" date="2019-03" db="EMBL/GenBank/DDBJ databases">
        <title>Root nodule microbial communities of legume samples collected from USA, Mexico and Botswana.</title>
        <authorList>
            <person name="Hirsch A."/>
        </authorList>
    </citation>
    <scope>NUCLEOTIDE SEQUENCE [LARGE SCALE GENOMIC DNA]</scope>
    <source>
        <strain evidence="2 3">55</strain>
    </source>
</reference>
<dbReference type="EMBL" id="SMCX01000024">
    <property type="protein sequence ID" value="TCW21351.1"/>
    <property type="molecule type" value="Genomic_DNA"/>
</dbReference>
<dbReference type="AlphaFoldDB" id="A0A4R3ZNE4"/>
<evidence type="ECO:0000259" key="1">
    <source>
        <dbReference type="Pfam" id="PF13614"/>
    </source>
</evidence>
<feature type="domain" description="AAA" evidence="1">
    <location>
        <begin position="1"/>
        <end position="177"/>
    </location>
</feature>
<accession>A0A4R3ZNE4</accession>
<evidence type="ECO:0000313" key="3">
    <source>
        <dbReference type="Proteomes" id="UP000295805"/>
    </source>
</evidence>
<dbReference type="InterPro" id="IPR025669">
    <property type="entry name" value="AAA_dom"/>
</dbReference>
<dbReference type="Proteomes" id="UP000295805">
    <property type="component" value="Unassembled WGS sequence"/>
</dbReference>
<dbReference type="PANTHER" id="PTHR13696">
    <property type="entry name" value="P-LOOP CONTAINING NUCLEOSIDE TRIPHOSPHATE HYDROLASE"/>
    <property type="match status" value="1"/>
</dbReference>
<sequence>MKIVAVANQKGGVGKTSVAQSLLHAAAARGKKALGIDLDSQGNLTQQLTARNADEWFDVTIADVMDPSTNVRVDEAVVPTRRDGIDLVPSGLDDYVAVEMTLTGAMMRELTLHKALSQLPDDAYDLVVIDCPAALGLTLTNAFAAVDSVIIVTDPSSAGFVGVGRIVNTIDTANEQLGRVLGREIDIAGIVINGHRTNVKTEEAFVSEIEDYARDAEIPVLGRPLPRLTFIQRANAAGYGFDELTEIRAVEVARFFDDMLTTITGKD</sequence>
<comment type="caution">
    <text evidence="2">The sequence shown here is derived from an EMBL/GenBank/DDBJ whole genome shotgun (WGS) entry which is preliminary data.</text>
</comment>
<evidence type="ECO:0000313" key="2">
    <source>
        <dbReference type="EMBL" id="TCW21351.1"/>
    </source>
</evidence>